<feature type="compositionally biased region" description="Basic residues" evidence="1">
    <location>
        <begin position="94"/>
        <end position="106"/>
    </location>
</feature>
<evidence type="ECO:0000313" key="2">
    <source>
        <dbReference type="EnsemblPlants" id="Bra033723.1-P"/>
    </source>
</evidence>
<dbReference type="AlphaFoldDB" id="M4EY33"/>
<dbReference type="InParanoid" id="M4EY33"/>
<proteinExistence type="predicted"/>
<dbReference type="Proteomes" id="UP000011750">
    <property type="component" value="Chromosome A06"/>
</dbReference>
<reference evidence="2 3" key="1">
    <citation type="journal article" date="2011" name="Nat. Genet.">
        <title>The genome of the mesopolyploid crop species Brassica rapa.</title>
        <authorList>
            <consortium name="Brassica rapa Genome Sequencing Project Consortium"/>
            <person name="Wang X."/>
            <person name="Wang H."/>
            <person name="Wang J."/>
            <person name="Sun R."/>
            <person name="Wu J."/>
            <person name="Liu S."/>
            <person name="Bai Y."/>
            <person name="Mun J.H."/>
            <person name="Bancroft I."/>
            <person name="Cheng F."/>
            <person name="Huang S."/>
            <person name="Li X."/>
            <person name="Hua W."/>
            <person name="Wang J."/>
            <person name="Wang X."/>
            <person name="Freeling M."/>
            <person name="Pires J.C."/>
            <person name="Paterson A.H."/>
            <person name="Chalhoub B."/>
            <person name="Wang B."/>
            <person name="Hayward A."/>
            <person name="Sharpe A.G."/>
            <person name="Park B.S."/>
            <person name="Weisshaar B."/>
            <person name="Liu B."/>
            <person name="Li B."/>
            <person name="Liu B."/>
            <person name="Tong C."/>
            <person name="Song C."/>
            <person name="Duran C."/>
            <person name="Peng C."/>
            <person name="Geng C."/>
            <person name="Koh C."/>
            <person name="Lin C."/>
            <person name="Edwards D."/>
            <person name="Mu D."/>
            <person name="Shen D."/>
            <person name="Soumpourou E."/>
            <person name="Li F."/>
            <person name="Fraser F."/>
            <person name="Conant G."/>
            <person name="Lassalle G."/>
            <person name="King G.J."/>
            <person name="Bonnema G."/>
            <person name="Tang H."/>
            <person name="Wang H."/>
            <person name="Belcram H."/>
            <person name="Zhou H."/>
            <person name="Hirakawa H."/>
            <person name="Abe H."/>
            <person name="Guo H."/>
            <person name="Wang H."/>
            <person name="Jin H."/>
            <person name="Parkin I.A."/>
            <person name="Batley J."/>
            <person name="Kim J.S."/>
            <person name="Just J."/>
            <person name="Li J."/>
            <person name="Xu J."/>
            <person name="Deng J."/>
            <person name="Kim J.A."/>
            <person name="Li J."/>
            <person name="Yu J."/>
            <person name="Meng J."/>
            <person name="Wang J."/>
            <person name="Min J."/>
            <person name="Poulain J."/>
            <person name="Wang J."/>
            <person name="Hatakeyama K."/>
            <person name="Wu K."/>
            <person name="Wang L."/>
            <person name="Fang L."/>
            <person name="Trick M."/>
            <person name="Links M.G."/>
            <person name="Zhao M."/>
            <person name="Jin M."/>
            <person name="Ramchiary N."/>
            <person name="Drou N."/>
            <person name="Berkman P.J."/>
            <person name="Cai Q."/>
            <person name="Huang Q."/>
            <person name="Li R."/>
            <person name="Tabata S."/>
            <person name="Cheng S."/>
            <person name="Zhang S."/>
            <person name="Zhang S."/>
            <person name="Huang S."/>
            <person name="Sato S."/>
            <person name="Sun S."/>
            <person name="Kwon S.J."/>
            <person name="Choi S.R."/>
            <person name="Lee T.H."/>
            <person name="Fan W."/>
            <person name="Zhao X."/>
            <person name="Tan X."/>
            <person name="Xu X."/>
            <person name="Wang Y."/>
            <person name="Qiu Y."/>
            <person name="Yin Y."/>
            <person name="Li Y."/>
            <person name="Du Y."/>
            <person name="Liao Y."/>
            <person name="Lim Y."/>
            <person name="Narusaka Y."/>
            <person name="Wang Y."/>
            <person name="Wang Z."/>
            <person name="Li Z."/>
            <person name="Wang Z."/>
            <person name="Xiong Z."/>
            <person name="Zhang Z."/>
        </authorList>
    </citation>
    <scope>NUCLEOTIDE SEQUENCE [LARGE SCALE GENOMIC DNA]</scope>
    <source>
        <strain evidence="2 3">cv. Chiifu-401-42</strain>
    </source>
</reference>
<evidence type="ECO:0000256" key="1">
    <source>
        <dbReference type="SAM" id="MobiDB-lite"/>
    </source>
</evidence>
<accession>M4EY33</accession>
<feature type="region of interest" description="Disordered" evidence="1">
    <location>
        <begin position="54"/>
        <end position="106"/>
    </location>
</feature>
<protein>
    <submittedName>
        <fullName evidence="2">Uncharacterized protein</fullName>
    </submittedName>
</protein>
<keyword evidence="3" id="KW-1185">Reference proteome</keyword>
<reference evidence="2" key="3">
    <citation type="submission" date="2023-03" db="UniProtKB">
        <authorList>
            <consortium name="EnsemblPlants"/>
        </authorList>
    </citation>
    <scope>IDENTIFICATION</scope>
    <source>
        <strain evidence="2">cv. Chiifu-401-42</strain>
    </source>
</reference>
<organism evidence="2 3">
    <name type="scientific">Brassica campestris</name>
    <name type="common">Field mustard</name>
    <dbReference type="NCBI Taxonomy" id="3711"/>
    <lineage>
        <taxon>Eukaryota</taxon>
        <taxon>Viridiplantae</taxon>
        <taxon>Streptophyta</taxon>
        <taxon>Embryophyta</taxon>
        <taxon>Tracheophyta</taxon>
        <taxon>Spermatophyta</taxon>
        <taxon>Magnoliopsida</taxon>
        <taxon>eudicotyledons</taxon>
        <taxon>Gunneridae</taxon>
        <taxon>Pentapetalae</taxon>
        <taxon>rosids</taxon>
        <taxon>malvids</taxon>
        <taxon>Brassicales</taxon>
        <taxon>Brassicaceae</taxon>
        <taxon>Brassiceae</taxon>
        <taxon>Brassica</taxon>
    </lineage>
</organism>
<name>M4EY33_BRACM</name>
<dbReference type="HOGENOM" id="CLU_2226946_0_0_1"/>
<dbReference type="Gramene" id="Bra033723.1">
    <property type="protein sequence ID" value="Bra033723.1-P"/>
    <property type="gene ID" value="Bra033723"/>
</dbReference>
<reference evidence="2 3" key="2">
    <citation type="journal article" date="2018" name="Hortic Res">
        <title>Improved Brassica rapa reference genome by single-molecule sequencing and chromosome conformation capture technologies.</title>
        <authorList>
            <person name="Zhang L."/>
            <person name="Cai X."/>
            <person name="Wu J."/>
            <person name="Liu M."/>
            <person name="Grob S."/>
            <person name="Cheng F."/>
            <person name="Liang J."/>
            <person name="Cai C."/>
            <person name="Liu Z."/>
            <person name="Liu B."/>
            <person name="Wang F."/>
            <person name="Li S."/>
            <person name="Liu F."/>
            <person name="Li X."/>
            <person name="Cheng L."/>
            <person name="Yang W."/>
            <person name="Li M.H."/>
            <person name="Grossniklaus U."/>
            <person name="Zheng H."/>
            <person name="Wang X."/>
        </authorList>
    </citation>
    <scope>NUCLEOTIDE SEQUENCE [LARGE SCALE GENOMIC DNA]</scope>
    <source>
        <strain evidence="2 3">cv. Chiifu-401-42</strain>
    </source>
</reference>
<sequence length="106" mass="11915">MLLSKKKYRPPFALSFKSRRLIRLIKKSAMVKKKIKSISLAGFSEIGAAAPVPPEDVAHLSTDAEEPPTQDSLSDENYCPPEDDEKDNPFILVNHRKSSRKAAKRH</sequence>
<dbReference type="EnsemblPlants" id="Bra033723.1">
    <property type="protein sequence ID" value="Bra033723.1-P"/>
    <property type="gene ID" value="Bra033723"/>
</dbReference>
<evidence type="ECO:0000313" key="3">
    <source>
        <dbReference type="Proteomes" id="UP000011750"/>
    </source>
</evidence>